<sequence length="245" mass="25619">MPGETSGGQITVQNWYSGRSHQIEQIAFADGSTMSAAQATVLGNVIRATEGNDTLIGRVDTTFIDGLGGNDTITGSVTGNATLRGGAGDDLINYGHRSNNNVEGGDGKDVLAFAGQPSSISIGYVNILDGGKGDDKPVGGVGSEIYRFSRGDGRDVILDDDAFDGGFGVVDKIAFGTGVAQSDLTFSRSRDDLVIALNGVPGETTVDQITVQNWFGGRSYQIEQLYFDDGTMLQAFDVKIIGTST</sequence>
<dbReference type="RefSeq" id="WP_107142803.1">
    <property type="nucleotide sequence ID" value="NZ_CP028324.1"/>
</dbReference>
<dbReference type="EMBL" id="CP028324">
    <property type="protein sequence ID" value="AVR97458.1"/>
    <property type="molecule type" value="Genomic_DNA"/>
</dbReference>
<name>A0A2R4CDB4_9BURK</name>
<gene>
    <name evidence="3" type="ORF">C9I28_18785</name>
</gene>
<feature type="domain" description="Haemolysin-type calcium binding-related" evidence="2">
    <location>
        <begin position="192"/>
        <end position="233"/>
    </location>
</feature>
<keyword evidence="4" id="KW-1185">Reference proteome</keyword>
<protein>
    <recommendedName>
        <fullName evidence="2">Haemolysin-type calcium binding-related domain-containing protein</fullName>
    </recommendedName>
</protein>
<evidence type="ECO:0000313" key="4">
    <source>
        <dbReference type="Proteomes" id="UP000240505"/>
    </source>
</evidence>
<keyword evidence="1" id="KW-0106">Calcium</keyword>
<dbReference type="KEGG" id="masz:C9I28_18785"/>
<evidence type="ECO:0000313" key="3">
    <source>
        <dbReference type="EMBL" id="AVR97458.1"/>
    </source>
</evidence>
<dbReference type="InterPro" id="IPR010566">
    <property type="entry name" value="Haemolys_ca-bd"/>
</dbReference>
<organism evidence="3 4">
    <name type="scientific">Pseudoduganella armeniaca</name>
    <dbReference type="NCBI Taxonomy" id="2072590"/>
    <lineage>
        <taxon>Bacteria</taxon>
        <taxon>Pseudomonadati</taxon>
        <taxon>Pseudomonadota</taxon>
        <taxon>Betaproteobacteria</taxon>
        <taxon>Burkholderiales</taxon>
        <taxon>Oxalobacteraceae</taxon>
        <taxon>Telluria group</taxon>
        <taxon>Pseudoduganella</taxon>
    </lineage>
</organism>
<accession>A0A2R4CDB4</accession>
<dbReference type="PANTHER" id="PTHR38340:SF1">
    <property type="entry name" value="S-LAYER PROTEIN"/>
    <property type="match status" value="1"/>
</dbReference>
<dbReference type="Proteomes" id="UP000240505">
    <property type="component" value="Chromosome"/>
</dbReference>
<dbReference type="AlphaFoldDB" id="A0A2R4CDB4"/>
<dbReference type="InterPro" id="IPR011049">
    <property type="entry name" value="Serralysin-like_metalloprot_C"/>
</dbReference>
<dbReference type="PRINTS" id="PR00313">
    <property type="entry name" value="CABNDNGRPT"/>
</dbReference>
<reference evidence="3 4" key="1">
    <citation type="submission" date="2018-03" db="EMBL/GenBank/DDBJ databases">
        <title>Massilia armeniaca sp. nov., isolated from desert soil.</title>
        <authorList>
            <person name="Huang H."/>
            <person name="Ren M."/>
        </authorList>
    </citation>
    <scope>NUCLEOTIDE SEQUENCE [LARGE SCALE GENOMIC DNA]</scope>
    <source>
        <strain evidence="3 4">ZMN-3</strain>
    </source>
</reference>
<dbReference type="InterPro" id="IPR050557">
    <property type="entry name" value="RTX_toxin/Mannuronan_C5-epim"/>
</dbReference>
<evidence type="ECO:0000256" key="1">
    <source>
        <dbReference type="ARBA" id="ARBA00022837"/>
    </source>
</evidence>
<evidence type="ECO:0000259" key="2">
    <source>
        <dbReference type="Pfam" id="PF06594"/>
    </source>
</evidence>
<dbReference type="Gene3D" id="2.150.10.10">
    <property type="entry name" value="Serralysin-like metalloprotease, C-terminal"/>
    <property type="match status" value="2"/>
</dbReference>
<feature type="domain" description="Haemolysin-type calcium binding-related" evidence="2">
    <location>
        <begin position="5"/>
        <end position="38"/>
    </location>
</feature>
<dbReference type="PANTHER" id="PTHR38340">
    <property type="entry name" value="S-LAYER PROTEIN"/>
    <property type="match status" value="1"/>
</dbReference>
<dbReference type="Pfam" id="PF06594">
    <property type="entry name" value="HCBP_related"/>
    <property type="match status" value="2"/>
</dbReference>
<dbReference type="SUPFAM" id="SSF51120">
    <property type="entry name" value="beta-Roll"/>
    <property type="match status" value="1"/>
</dbReference>
<proteinExistence type="predicted"/>